<dbReference type="STRING" id="1202450.B586_16020"/>
<evidence type="ECO:0000313" key="4">
    <source>
        <dbReference type="Proteomes" id="UP000036334"/>
    </source>
</evidence>
<dbReference type="SUPFAM" id="SSF55785">
    <property type="entry name" value="PYP-like sensor domain (PAS domain)"/>
    <property type="match status" value="3"/>
</dbReference>
<evidence type="ECO:0000259" key="2">
    <source>
        <dbReference type="PROSITE" id="PS50887"/>
    </source>
</evidence>
<dbReference type="Pfam" id="PF13426">
    <property type="entry name" value="PAS_9"/>
    <property type="match status" value="2"/>
</dbReference>
<dbReference type="Pfam" id="PF13188">
    <property type="entry name" value="PAS_8"/>
    <property type="match status" value="1"/>
</dbReference>
<feature type="domain" description="PAS" evidence="1">
    <location>
        <begin position="238"/>
        <end position="297"/>
    </location>
</feature>
<accession>A0A0I9U9Q0</accession>
<dbReference type="CDD" id="cd01949">
    <property type="entry name" value="GGDEF"/>
    <property type="match status" value="1"/>
</dbReference>
<dbReference type="PANTHER" id="PTHR44757">
    <property type="entry name" value="DIGUANYLATE CYCLASE DGCP"/>
    <property type="match status" value="1"/>
</dbReference>
<dbReference type="SMART" id="SM00091">
    <property type="entry name" value="PAS"/>
    <property type="match status" value="3"/>
</dbReference>
<keyword evidence="4" id="KW-1185">Reference proteome</keyword>
<dbReference type="PROSITE" id="PS50887">
    <property type="entry name" value="GGDEF"/>
    <property type="match status" value="1"/>
</dbReference>
<dbReference type="InterPro" id="IPR029787">
    <property type="entry name" value="Nucleotide_cyclase"/>
</dbReference>
<protein>
    <submittedName>
        <fullName evidence="3">Diguanylate cyclase</fullName>
    </submittedName>
</protein>
<dbReference type="Proteomes" id="UP000036334">
    <property type="component" value="Unassembled WGS sequence"/>
</dbReference>
<dbReference type="CDD" id="cd00130">
    <property type="entry name" value="PAS"/>
    <property type="match status" value="3"/>
</dbReference>
<organism evidence="3 4">
    <name type="scientific">Mycobacterium haemophilum</name>
    <dbReference type="NCBI Taxonomy" id="29311"/>
    <lineage>
        <taxon>Bacteria</taxon>
        <taxon>Bacillati</taxon>
        <taxon>Actinomycetota</taxon>
        <taxon>Actinomycetes</taxon>
        <taxon>Mycobacteriales</taxon>
        <taxon>Mycobacteriaceae</taxon>
        <taxon>Mycobacterium</taxon>
    </lineage>
</organism>
<dbReference type="InterPro" id="IPR043128">
    <property type="entry name" value="Rev_trsase/Diguanyl_cyclase"/>
</dbReference>
<dbReference type="Gene3D" id="3.30.450.20">
    <property type="entry name" value="PAS domain"/>
    <property type="match status" value="3"/>
</dbReference>
<evidence type="ECO:0000313" key="3">
    <source>
        <dbReference type="EMBL" id="KLO38914.1"/>
    </source>
</evidence>
<feature type="domain" description="GGDEF" evidence="2">
    <location>
        <begin position="403"/>
        <end position="538"/>
    </location>
</feature>
<reference evidence="3 4" key="1">
    <citation type="submission" date="2015-05" db="EMBL/GenBank/DDBJ databases">
        <title>Genome sequence of Mycobacterium haemophilum.</title>
        <authorList>
            <person name="Greninger A.L."/>
            <person name="Cunningham G."/>
            <person name="Miller S."/>
        </authorList>
    </citation>
    <scope>NUCLEOTIDE SEQUENCE [LARGE SCALE GENOMIC DNA]</scope>
    <source>
        <strain evidence="4">UC1</strain>
    </source>
</reference>
<name>A0A0I9U9Q0_9MYCO</name>
<dbReference type="PATRIC" id="fig|29311.18.peg.114"/>
<dbReference type="NCBIfam" id="TIGR00254">
    <property type="entry name" value="GGDEF"/>
    <property type="match status" value="1"/>
</dbReference>
<dbReference type="SUPFAM" id="SSF55073">
    <property type="entry name" value="Nucleotide cyclase"/>
    <property type="match status" value="1"/>
</dbReference>
<dbReference type="SMART" id="SM00267">
    <property type="entry name" value="GGDEF"/>
    <property type="match status" value="1"/>
</dbReference>
<dbReference type="NCBIfam" id="TIGR00229">
    <property type="entry name" value="sensory_box"/>
    <property type="match status" value="2"/>
</dbReference>
<dbReference type="EMBL" id="LDPR01000001">
    <property type="protein sequence ID" value="KLO38914.1"/>
    <property type="molecule type" value="Genomic_DNA"/>
</dbReference>
<dbReference type="InterPro" id="IPR035965">
    <property type="entry name" value="PAS-like_dom_sf"/>
</dbReference>
<dbReference type="Pfam" id="PF00990">
    <property type="entry name" value="GGDEF"/>
    <property type="match status" value="1"/>
</dbReference>
<proteinExistence type="predicted"/>
<dbReference type="InterPro" id="IPR052155">
    <property type="entry name" value="Biofilm_reg_signaling"/>
</dbReference>
<dbReference type="PANTHER" id="PTHR44757:SF2">
    <property type="entry name" value="BIOFILM ARCHITECTURE MAINTENANCE PROTEIN MBAA"/>
    <property type="match status" value="1"/>
</dbReference>
<evidence type="ECO:0000259" key="1">
    <source>
        <dbReference type="PROSITE" id="PS50112"/>
    </source>
</evidence>
<dbReference type="RefSeq" id="WP_047313111.1">
    <property type="nucleotide sequence ID" value="NZ_LDPQ01000001.1"/>
</dbReference>
<dbReference type="InterPro" id="IPR000160">
    <property type="entry name" value="GGDEF_dom"/>
</dbReference>
<dbReference type="AlphaFoldDB" id="A0A0I9U9Q0"/>
<dbReference type="Gene3D" id="3.30.70.270">
    <property type="match status" value="1"/>
</dbReference>
<dbReference type="InterPro" id="IPR000014">
    <property type="entry name" value="PAS"/>
</dbReference>
<dbReference type="OrthoDB" id="23692at2"/>
<sequence>MSNDCWEDQLIAEQHYRQLLDHCPDMILVHEGGRFVYMNPAGVRWLGGTSEEQFIGRRVTEIVHPGEIHAVLARIASLRCVGDSSGPTPETLLRLDGTTMDVEVVSVLTRWNGKLAYLVIMHDLSAQKAAEKTLRYQAALVNYVSDAIIATTVTGIVTSWNPAAETIYHCPAAKALGRPVSEAVGAPLDPAAIVSNGGVARVAHRTSGGTVLSVRVSAAAMDDGFVLVCTDQTALLQAEQHFQTVVNSLGEGVVVLDSEGRVESVNPAALRILGVDSSDRVYDSARRVAIIPIIQPDGRIVNPDQRALFEFLKTQASQTRCVLGVDRAGDGQRVWLSANGQLLDPDNPQNSSVLLSFIDITAQHTASQRLAYEAAHDGLTGLPNRGHVLSHMSRHLDERDPAGRGAVLFIDLDKFKAVNDSLGHEAGDILLKTAAHRLKAAFRAGDVVGRLGGDEFIALVQGEISQTGLNQLVERIHAALAKPVSVRGAEVAVTASIGIAVIAKDDPRNSRQIVRDAEAAMYHAKSSGGKMSRYFMHQLPQPNH</sequence>
<comment type="caution">
    <text evidence="3">The sequence shown here is derived from an EMBL/GenBank/DDBJ whole genome shotgun (WGS) entry which is preliminary data.</text>
</comment>
<gene>
    <name evidence="3" type="ORF">ABH38_00540</name>
</gene>
<dbReference type="PROSITE" id="PS50112">
    <property type="entry name" value="PAS"/>
    <property type="match status" value="1"/>
</dbReference>